<protein>
    <submittedName>
        <fullName evidence="1">Uncharacterized protein</fullName>
    </submittedName>
</protein>
<accession>A0ABR2LV09</accession>
<gene>
    <name evidence="1" type="ORF">KSP40_PGU008444</name>
</gene>
<dbReference type="Proteomes" id="UP001412067">
    <property type="component" value="Unassembled WGS sequence"/>
</dbReference>
<reference evidence="1 2" key="1">
    <citation type="journal article" date="2022" name="Nat. Plants">
        <title>Genomes of leafy and leafless Platanthera orchids illuminate the evolution of mycoheterotrophy.</title>
        <authorList>
            <person name="Li M.H."/>
            <person name="Liu K.W."/>
            <person name="Li Z."/>
            <person name="Lu H.C."/>
            <person name="Ye Q.L."/>
            <person name="Zhang D."/>
            <person name="Wang J.Y."/>
            <person name="Li Y.F."/>
            <person name="Zhong Z.M."/>
            <person name="Liu X."/>
            <person name="Yu X."/>
            <person name="Liu D.K."/>
            <person name="Tu X.D."/>
            <person name="Liu B."/>
            <person name="Hao Y."/>
            <person name="Liao X.Y."/>
            <person name="Jiang Y.T."/>
            <person name="Sun W.H."/>
            <person name="Chen J."/>
            <person name="Chen Y.Q."/>
            <person name="Ai Y."/>
            <person name="Zhai J.W."/>
            <person name="Wu S.S."/>
            <person name="Zhou Z."/>
            <person name="Hsiao Y.Y."/>
            <person name="Wu W.L."/>
            <person name="Chen Y.Y."/>
            <person name="Lin Y.F."/>
            <person name="Hsu J.L."/>
            <person name="Li C.Y."/>
            <person name="Wang Z.W."/>
            <person name="Zhao X."/>
            <person name="Zhong W.Y."/>
            <person name="Ma X.K."/>
            <person name="Ma L."/>
            <person name="Huang J."/>
            <person name="Chen G.Z."/>
            <person name="Huang M.Z."/>
            <person name="Huang L."/>
            <person name="Peng D.H."/>
            <person name="Luo Y.B."/>
            <person name="Zou S.Q."/>
            <person name="Chen S.P."/>
            <person name="Lan S."/>
            <person name="Tsai W.C."/>
            <person name="Van de Peer Y."/>
            <person name="Liu Z.J."/>
        </authorList>
    </citation>
    <scope>NUCLEOTIDE SEQUENCE [LARGE SCALE GENOMIC DNA]</scope>
    <source>
        <strain evidence="1">Lor288</strain>
    </source>
</reference>
<comment type="caution">
    <text evidence="1">The sequence shown here is derived from an EMBL/GenBank/DDBJ whole genome shotgun (WGS) entry which is preliminary data.</text>
</comment>
<name>A0ABR2LV09_9ASPA</name>
<sequence length="72" mass="8184">MNPRDVVGEDAVGWEFLLAKMGETAKSHDALAFSSLNVINWSSPASMQHCSRRDLDKRDYSISRHPEFLYKA</sequence>
<organism evidence="1 2">
    <name type="scientific">Platanthera guangdongensis</name>
    <dbReference type="NCBI Taxonomy" id="2320717"/>
    <lineage>
        <taxon>Eukaryota</taxon>
        <taxon>Viridiplantae</taxon>
        <taxon>Streptophyta</taxon>
        <taxon>Embryophyta</taxon>
        <taxon>Tracheophyta</taxon>
        <taxon>Spermatophyta</taxon>
        <taxon>Magnoliopsida</taxon>
        <taxon>Liliopsida</taxon>
        <taxon>Asparagales</taxon>
        <taxon>Orchidaceae</taxon>
        <taxon>Orchidoideae</taxon>
        <taxon>Orchideae</taxon>
        <taxon>Orchidinae</taxon>
        <taxon>Platanthera</taxon>
    </lineage>
</organism>
<evidence type="ECO:0000313" key="1">
    <source>
        <dbReference type="EMBL" id="KAK8950067.1"/>
    </source>
</evidence>
<proteinExistence type="predicted"/>
<dbReference type="EMBL" id="JBBWWR010000015">
    <property type="protein sequence ID" value="KAK8950067.1"/>
    <property type="molecule type" value="Genomic_DNA"/>
</dbReference>
<keyword evidence="2" id="KW-1185">Reference proteome</keyword>
<evidence type="ECO:0000313" key="2">
    <source>
        <dbReference type="Proteomes" id="UP001412067"/>
    </source>
</evidence>